<evidence type="ECO:0000313" key="3">
    <source>
        <dbReference type="Proteomes" id="UP000004846"/>
    </source>
</evidence>
<gene>
    <name evidence="2" type="ORF">HMPREF9498_00299</name>
</gene>
<dbReference type="PROSITE" id="PS50104">
    <property type="entry name" value="TIR"/>
    <property type="match status" value="1"/>
</dbReference>
<dbReference type="Pfam" id="PF13676">
    <property type="entry name" value="TIR_2"/>
    <property type="match status" value="1"/>
</dbReference>
<dbReference type="InterPro" id="IPR000157">
    <property type="entry name" value="TIR_dom"/>
</dbReference>
<dbReference type="AlphaFoldDB" id="A0A125W9T6"/>
<comment type="caution">
    <text evidence="2">The sequence shown here is derived from an EMBL/GenBank/DDBJ whole genome shotgun (WGS) entry which is preliminary data.</text>
</comment>
<evidence type="ECO:0000313" key="2">
    <source>
        <dbReference type="EMBL" id="EFM84071.1"/>
    </source>
</evidence>
<organism evidence="2 3">
    <name type="scientific">Enterococcus faecalis TX4248</name>
    <dbReference type="NCBI Taxonomy" id="749495"/>
    <lineage>
        <taxon>Bacteria</taxon>
        <taxon>Bacillati</taxon>
        <taxon>Bacillota</taxon>
        <taxon>Bacilli</taxon>
        <taxon>Lactobacillales</taxon>
        <taxon>Enterococcaceae</taxon>
        <taxon>Enterococcus</taxon>
    </lineage>
</organism>
<feature type="domain" description="TIR" evidence="1">
    <location>
        <begin position="3"/>
        <end position="140"/>
    </location>
</feature>
<evidence type="ECO:0000259" key="1">
    <source>
        <dbReference type="PROSITE" id="PS50104"/>
    </source>
</evidence>
<dbReference type="SUPFAM" id="SSF52200">
    <property type="entry name" value="Toll/Interleukin receptor TIR domain"/>
    <property type="match status" value="1"/>
</dbReference>
<sequence length="274" mass="31787">MSNGKKIFISHSSKDQEYVDAFIQLLKKFGFRTQDIFYSSTIETGVQPGELIFDTIKRELTNQPVMLYFLSDHYYQSIPCLNEMGASWMLSDKHYPIALNNFSMKDMKGVISSERLAIAFNDKTSTNEINCLLKKLSHDTDVQAEPDFELNVEKNIQPFQNKLTQLIRQASYLKPDEKGYFETTLSTHRPVYGTAKGVYDCFKLPSLIEPKSLGLDTLSEDESHWLFFFLTWGTFQEGEKVRFKLKKDKAYNNREFSDIGKCKNIYVSYLEKVE</sequence>
<dbReference type="Gene3D" id="3.40.50.10140">
    <property type="entry name" value="Toll/interleukin-1 receptor homology (TIR) domain"/>
    <property type="match status" value="1"/>
</dbReference>
<protein>
    <recommendedName>
        <fullName evidence="1">TIR domain-containing protein</fullName>
    </recommendedName>
</protein>
<dbReference type="Proteomes" id="UP000004846">
    <property type="component" value="Unassembled WGS sequence"/>
</dbReference>
<accession>A0A125W9T6</accession>
<dbReference type="InterPro" id="IPR035897">
    <property type="entry name" value="Toll_tir_struct_dom_sf"/>
</dbReference>
<dbReference type="HOGENOM" id="CLU_094901_0_0_9"/>
<dbReference type="RefSeq" id="WP_002360036.1">
    <property type="nucleotide sequence ID" value="NZ_GL454412.1"/>
</dbReference>
<dbReference type="GO" id="GO:0007165">
    <property type="term" value="P:signal transduction"/>
    <property type="evidence" value="ECO:0007669"/>
    <property type="project" value="InterPro"/>
</dbReference>
<reference evidence="2 3" key="1">
    <citation type="submission" date="2010-07" db="EMBL/GenBank/DDBJ databases">
        <authorList>
            <person name="Sid Ahmed O."/>
        </authorList>
    </citation>
    <scope>NUCLEOTIDE SEQUENCE [LARGE SCALE GENOMIC DNA]</scope>
    <source>
        <strain evidence="2 3">TX4248</strain>
    </source>
</reference>
<name>A0A125W9T6_ENTFL</name>
<proteinExistence type="predicted"/>
<dbReference type="EMBL" id="AEBR01000006">
    <property type="protein sequence ID" value="EFM84071.1"/>
    <property type="molecule type" value="Genomic_DNA"/>
</dbReference>